<feature type="transmembrane region" description="Helical" evidence="1">
    <location>
        <begin position="34"/>
        <end position="53"/>
    </location>
</feature>
<evidence type="ECO:0000256" key="1">
    <source>
        <dbReference type="SAM" id="Phobius"/>
    </source>
</evidence>
<feature type="transmembrane region" description="Helical" evidence="1">
    <location>
        <begin position="65"/>
        <end position="88"/>
    </location>
</feature>
<dbReference type="PANTHER" id="PTHR35804">
    <property type="entry name" value="LYSINE EXPORTER LYSO"/>
    <property type="match status" value="1"/>
</dbReference>
<feature type="transmembrane region" description="Helical" evidence="1">
    <location>
        <begin position="174"/>
        <end position="195"/>
    </location>
</feature>
<dbReference type="PANTHER" id="PTHR35804:SF1">
    <property type="entry name" value="LYSINE EXPORTER LYSO"/>
    <property type="match status" value="1"/>
</dbReference>
<organism evidence="2 3">
    <name type="scientific">Mediterraneibacter catenae</name>
    <dbReference type="NCBI Taxonomy" id="2594882"/>
    <lineage>
        <taxon>Bacteria</taxon>
        <taxon>Bacillati</taxon>
        <taxon>Bacillota</taxon>
        <taxon>Clostridia</taxon>
        <taxon>Lachnospirales</taxon>
        <taxon>Lachnospiraceae</taxon>
        <taxon>Mediterraneibacter</taxon>
    </lineage>
</organism>
<accession>A0A5M9HYW8</accession>
<keyword evidence="1" id="KW-0472">Membrane</keyword>
<dbReference type="GO" id="GO:0015661">
    <property type="term" value="F:L-lysine efflux transmembrane transporter activity"/>
    <property type="evidence" value="ECO:0007669"/>
    <property type="project" value="InterPro"/>
</dbReference>
<gene>
    <name evidence="2" type="ORF">FNY66_04585</name>
</gene>
<keyword evidence="1" id="KW-0812">Transmembrane</keyword>
<feature type="transmembrane region" description="Helical" evidence="1">
    <location>
        <begin position="131"/>
        <end position="154"/>
    </location>
</feature>
<feature type="transmembrane region" description="Helical" evidence="1">
    <location>
        <begin position="100"/>
        <end position="124"/>
    </location>
</feature>
<dbReference type="OrthoDB" id="371078at2"/>
<sequence>MVFMALGALILGIGCGAVPAVALLLRPLSTHTEWLLYFLMFSVGISVGLHRGIVAGVRQYHVKILLIPCGIIIGSLAGGVLCGLLMDYPVNQAVSIAGGLGWYSLAGVSVSNLAGAEAGSIAFLSSLMREIGAFFMIPYISRHFNACTCIAPAAATSEDTTLPMLIRYTNEETVVLSVFNGIICSAAVPVLISLCY</sequence>
<dbReference type="AlphaFoldDB" id="A0A5M9HYW8"/>
<comment type="caution">
    <text evidence="2">The sequence shown here is derived from an EMBL/GenBank/DDBJ whole genome shotgun (WGS) entry which is preliminary data.</text>
</comment>
<keyword evidence="1" id="KW-1133">Transmembrane helix</keyword>
<dbReference type="Pfam" id="PF03956">
    <property type="entry name" value="Lys_export"/>
    <property type="match status" value="1"/>
</dbReference>
<name>A0A5M9HYW8_9FIRM</name>
<evidence type="ECO:0000313" key="3">
    <source>
        <dbReference type="Proteomes" id="UP000322025"/>
    </source>
</evidence>
<protein>
    <submittedName>
        <fullName evidence="2">Lysine exporter LysO family protein</fullName>
    </submittedName>
</protein>
<dbReference type="InterPro" id="IPR005642">
    <property type="entry name" value="LysO"/>
</dbReference>
<keyword evidence="3" id="KW-1185">Reference proteome</keyword>
<dbReference type="EMBL" id="VMSO01000004">
    <property type="protein sequence ID" value="KAA8502154.1"/>
    <property type="molecule type" value="Genomic_DNA"/>
</dbReference>
<dbReference type="GO" id="GO:0005886">
    <property type="term" value="C:plasma membrane"/>
    <property type="evidence" value="ECO:0007669"/>
    <property type="project" value="TreeGrafter"/>
</dbReference>
<reference evidence="2" key="1">
    <citation type="submission" date="2019-07" db="EMBL/GenBank/DDBJ databases">
        <authorList>
            <person name="Wongkuna S."/>
            <person name="Scaria J."/>
        </authorList>
    </citation>
    <scope>NUCLEOTIDE SEQUENCE [LARGE SCALE GENOMIC DNA]</scope>
    <source>
        <strain evidence="2">SW178</strain>
    </source>
</reference>
<dbReference type="Proteomes" id="UP000322025">
    <property type="component" value="Unassembled WGS sequence"/>
</dbReference>
<proteinExistence type="predicted"/>
<evidence type="ECO:0000313" key="2">
    <source>
        <dbReference type="EMBL" id="KAA8502154.1"/>
    </source>
</evidence>